<feature type="transmembrane region" description="Helical" evidence="1">
    <location>
        <begin position="62"/>
        <end position="83"/>
    </location>
</feature>
<proteinExistence type="predicted"/>
<feature type="non-terminal residue" evidence="3">
    <location>
        <position position="1"/>
    </location>
</feature>
<sequence length="179" mass="20074">FVKDMYVFASVAGVVALICSVSIWLLGYLVIGPNMPILAEFAAADVAANPSLVYADQLNHYIVAYAQLIAFVATLSFELWFVFIARNDNQTSLLKSKPFKNNYLLGAVALSWILLVGCVYIPQTLAIFSGFKLHYYALTGMDWLVMLSITLGMCIAAELFRYLFRADWFQRTFRKAQVA</sequence>
<dbReference type="InterPro" id="IPR006068">
    <property type="entry name" value="ATPase_P-typ_cation-transptr_C"/>
</dbReference>
<dbReference type="Pfam" id="PF00689">
    <property type="entry name" value="Cation_ATPase_C"/>
    <property type="match status" value="1"/>
</dbReference>
<dbReference type="Gene3D" id="1.20.1110.10">
    <property type="entry name" value="Calcium-transporting ATPase, transmembrane domain"/>
    <property type="match status" value="1"/>
</dbReference>
<dbReference type="AlphaFoldDB" id="X0Z6R4"/>
<comment type="caution">
    <text evidence="3">The sequence shown here is derived from an EMBL/GenBank/DDBJ whole genome shotgun (WGS) entry which is preliminary data.</text>
</comment>
<gene>
    <name evidence="3" type="ORF">S01H4_13137</name>
</gene>
<feature type="domain" description="Cation-transporting P-type ATPase C-terminal" evidence="2">
    <location>
        <begin position="3"/>
        <end position="162"/>
    </location>
</feature>
<evidence type="ECO:0000313" key="3">
    <source>
        <dbReference type="EMBL" id="GAG54117.1"/>
    </source>
</evidence>
<accession>X0Z6R4</accession>
<evidence type="ECO:0000259" key="2">
    <source>
        <dbReference type="Pfam" id="PF00689"/>
    </source>
</evidence>
<organism evidence="3">
    <name type="scientific">marine sediment metagenome</name>
    <dbReference type="NCBI Taxonomy" id="412755"/>
    <lineage>
        <taxon>unclassified sequences</taxon>
        <taxon>metagenomes</taxon>
        <taxon>ecological metagenomes</taxon>
    </lineage>
</organism>
<keyword evidence="1" id="KW-0812">Transmembrane</keyword>
<evidence type="ECO:0000256" key="1">
    <source>
        <dbReference type="SAM" id="Phobius"/>
    </source>
</evidence>
<dbReference type="SUPFAM" id="SSF81665">
    <property type="entry name" value="Calcium ATPase, transmembrane domain M"/>
    <property type="match status" value="1"/>
</dbReference>
<feature type="transmembrane region" description="Helical" evidence="1">
    <location>
        <begin position="7"/>
        <end position="31"/>
    </location>
</feature>
<reference evidence="3" key="1">
    <citation type="journal article" date="2014" name="Front. Microbiol.">
        <title>High frequency of phylogenetically diverse reductive dehalogenase-homologous genes in deep subseafloor sedimentary metagenomes.</title>
        <authorList>
            <person name="Kawai M."/>
            <person name="Futagami T."/>
            <person name="Toyoda A."/>
            <person name="Takaki Y."/>
            <person name="Nishi S."/>
            <person name="Hori S."/>
            <person name="Arai W."/>
            <person name="Tsubouchi T."/>
            <person name="Morono Y."/>
            <person name="Uchiyama I."/>
            <person name="Ito T."/>
            <person name="Fujiyama A."/>
            <person name="Inagaki F."/>
            <person name="Takami H."/>
        </authorList>
    </citation>
    <scope>NUCLEOTIDE SEQUENCE</scope>
    <source>
        <strain evidence="3">Expedition CK06-06</strain>
    </source>
</reference>
<name>X0Z6R4_9ZZZZ</name>
<dbReference type="InterPro" id="IPR023298">
    <property type="entry name" value="ATPase_P-typ_TM_dom_sf"/>
</dbReference>
<feature type="transmembrane region" description="Helical" evidence="1">
    <location>
        <begin position="103"/>
        <end position="123"/>
    </location>
</feature>
<keyword evidence="1" id="KW-1133">Transmembrane helix</keyword>
<feature type="transmembrane region" description="Helical" evidence="1">
    <location>
        <begin position="143"/>
        <end position="164"/>
    </location>
</feature>
<dbReference type="EMBL" id="BART01005798">
    <property type="protein sequence ID" value="GAG54117.1"/>
    <property type="molecule type" value="Genomic_DNA"/>
</dbReference>
<keyword evidence="1" id="KW-0472">Membrane</keyword>
<protein>
    <recommendedName>
        <fullName evidence="2">Cation-transporting P-type ATPase C-terminal domain-containing protein</fullName>
    </recommendedName>
</protein>